<dbReference type="Proteomes" id="UP000023152">
    <property type="component" value="Unassembled WGS sequence"/>
</dbReference>
<evidence type="ECO:0000313" key="11">
    <source>
        <dbReference type="EMBL" id="ETO14607.1"/>
    </source>
</evidence>
<comment type="subcellular location">
    <subcellularLocation>
        <location evidence="1">Membrane</location>
        <topology evidence="1">Multi-pass membrane protein</topology>
    </subcellularLocation>
</comment>
<evidence type="ECO:0000256" key="4">
    <source>
        <dbReference type="ARBA" id="ARBA00022692"/>
    </source>
</evidence>
<evidence type="ECO:0000256" key="2">
    <source>
        <dbReference type="ARBA" id="ARBA00022516"/>
    </source>
</evidence>
<keyword evidence="12" id="KW-1185">Reference proteome</keyword>
<dbReference type="PROSITE" id="PS01188">
    <property type="entry name" value="ELO"/>
    <property type="match status" value="1"/>
</dbReference>
<feature type="transmembrane region" description="Helical" evidence="10">
    <location>
        <begin position="7"/>
        <end position="28"/>
    </location>
</feature>
<evidence type="ECO:0000256" key="6">
    <source>
        <dbReference type="ARBA" id="ARBA00022989"/>
    </source>
</evidence>
<feature type="transmembrane region" description="Helical" evidence="10">
    <location>
        <begin position="144"/>
        <end position="163"/>
    </location>
</feature>
<dbReference type="GO" id="GO:0016853">
    <property type="term" value="F:isomerase activity"/>
    <property type="evidence" value="ECO:0007669"/>
    <property type="project" value="UniProtKB-KW"/>
</dbReference>
<feature type="transmembrane region" description="Helical" evidence="10">
    <location>
        <begin position="183"/>
        <end position="199"/>
    </location>
</feature>
<dbReference type="GO" id="GO:0005789">
    <property type="term" value="C:endoplasmic reticulum membrane"/>
    <property type="evidence" value="ECO:0007669"/>
    <property type="project" value="TreeGrafter"/>
</dbReference>
<keyword evidence="6 10" id="KW-1133">Transmembrane helix</keyword>
<evidence type="ECO:0000256" key="1">
    <source>
        <dbReference type="ARBA" id="ARBA00004141"/>
    </source>
</evidence>
<dbReference type="OMA" id="WLGTMFM"/>
<keyword evidence="3 10" id="KW-0808">Transferase</keyword>
<keyword evidence="2 10" id="KW-0444">Lipid biosynthesis</keyword>
<dbReference type="Pfam" id="PF01151">
    <property type="entry name" value="ELO"/>
    <property type="match status" value="1"/>
</dbReference>
<reference evidence="11 12" key="1">
    <citation type="journal article" date="2013" name="Curr. Biol.">
        <title>The Genome of the Foraminiferan Reticulomyxa filosa.</title>
        <authorList>
            <person name="Glockner G."/>
            <person name="Hulsmann N."/>
            <person name="Schleicher M."/>
            <person name="Noegel A.A."/>
            <person name="Eichinger L."/>
            <person name="Gallinger C."/>
            <person name="Pawlowski J."/>
            <person name="Sierra R."/>
            <person name="Euteneuer U."/>
            <person name="Pillet L."/>
            <person name="Moustafa A."/>
            <person name="Platzer M."/>
            <person name="Groth M."/>
            <person name="Szafranski K."/>
            <person name="Schliwa M."/>
        </authorList>
    </citation>
    <scope>NUCLEOTIDE SEQUENCE [LARGE SCALE GENOMIC DNA]</scope>
</reference>
<dbReference type="GO" id="GO:0030148">
    <property type="term" value="P:sphingolipid biosynthetic process"/>
    <property type="evidence" value="ECO:0007669"/>
    <property type="project" value="TreeGrafter"/>
</dbReference>
<sequence>MDNIEEFFMSPICVVGTMIGYVVILQVLQQVMASRPEMGLKAFSAFHNFFLCIWSLVMASGVAWNAYHSIVESGWRAIVLDSNAKQWEKFARKWLFIWYVSKYYELIDTIILVLKKKKLIFLHVYHHAIMILVPWLWLKYQWTFTWYAVFVNSSVHVLMYYYYFSTIACTAPWWKKYVTQFQILQFLSIFVVIFLWYYLCKSSSQSWDSFLSDINTPKQCSGSPLIVSFSLFVNTSFLILFGNFFDKTYAKKRN</sequence>
<comment type="caution">
    <text evidence="11">The sequence shown here is derived from an EMBL/GenBank/DDBJ whole genome shotgun (WGS) entry which is preliminary data.</text>
</comment>
<keyword evidence="9 10" id="KW-0275">Fatty acid biosynthesis</keyword>
<evidence type="ECO:0000256" key="7">
    <source>
        <dbReference type="ARBA" id="ARBA00023098"/>
    </source>
</evidence>
<feature type="transmembrane region" description="Helical" evidence="10">
    <location>
        <begin position="225"/>
        <end position="245"/>
    </location>
</feature>
<name>X6MME1_RETFI</name>
<dbReference type="AlphaFoldDB" id="X6MME1"/>
<accession>X6MME1</accession>
<keyword evidence="8 10" id="KW-0472">Membrane</keyword>
<dbReference type="EMBL" id="ASPP01019918">
    <property type="protein sequence ID" value="ETO14607.1"/>
    <property type="molecule type" value="Genomic_DNA"/>
</dbReference>
<dbReference type="PANTHER" id="PTHR11157:SF104">
    <property type="entry name" value="ELONGATION OF FATTY ACIDS PROTEIN SRE1"/>
    <property type="match status" value="1"/>
</dbReference>
<comment type="catalytic activity">
    <reaction evidence="10">
        <text>an acyl-CoA + malonyl-CoA + H(+) = a 3-oxoacyl-CoA + CO2 + CoA</text>
        <dbReference type="Rhea" id="RHEA:50252"/>
        <dbReference type="ChEBI" id="CHEBI:15378"/>
        <dbReference type="ChEBI" id="CHEBI:16526"/>
        <dbReference type="ChEBI" id="CHEBI:57287"/>
        <dbReference type="ChEBI" id="CHEBI:57384"/>
        <dbReference type="ChEBI" id="CHEBI:58342"/>
        <dbReference type="ChEBI" id="CHEBI:90726"/>
    </reaction>
    <physiologicalReaction direction="left-to-right" evidence="10">
        <dbReference type="Rhea" id="RHEA:50253"/>
    </physiologicalReaction>
</comment>
<dbReference type="PANTHER" id="PTHR11157">
    <property type="entry name" value="FATTY ACID ACYL TRANSFERASE-RELATED"/>
    <property type="match status" value="1"/>
</dbReference>
<evidence type="ECO:0000256" key="5">
    <source>
        <dbReference type="ARBA" id="ARBA00022832"/>
    </source>
</evidence>
<dbReference type="InterPro" id="IPR030457">
    <property type="entry name" value="ELO_CS"/>
</dbReference>
<dbReference type="OrthoDB" id="434092at2759"/>
<dbReference type="GO" id="GO:0019367">
    <property type="term" value="P:fatty acid elongation, saturated fatty acid"/>
    <property type="evidence" value="ECO:0007669"/>
    <property type="project" value="TreeGrafter"/>
</dbReference>
<protein>
    <recommendedName>
        <fullName evidence="10">Elongation of fatty acids protein</fullName>
        <ecNumber evidence="10">2.3.1.-</ecNumber>
    </recommendedName>
</protein>
<organism evidence="11 12">
    <name type="scientific">Reticulomyxa filosa</name>
    <dbReference type="NCBI Taxonomy" id="46433"/>
    <lineage>
        <taxon>Eukaryota</taxon>
        <taxon>Sar</taxon>
        <taxon>Rhizaria</taxon>
        <taxon>Retaria</taxon>
        <taxon>Foraminifera</taxon>
        <taxon>Monothalamids</taxon>
        <taxon>Reticulomyxidae</taxon>
        <taxon>Reticulomyxa</taxon>
    </lineage>
</organism>
<dbReference type="GO" id="GO:0034626">
    <property type="term" value="P:fatty acid elongation, polyunsaturated fatty acid"/>
    <property type="evidence" value="ECO:0007669"/>
    <property type="project" value="TreeGrafter"/>
</dbReference>
<keyword evidence="11" id="KW-0413">Isomerase</keyword>
<evidence type="ECO:0000313" key="12">
    <source>
        <dbReference type="Proteomes" id="UP000023152"/>
    </source>
</evidence>
<keyword evidence="7 10" id="KW-0443">Lipid metabolism</keyword>
<dbReference type="GO" id="GO:0009922">
    <property type="term" value="F:fatty acid elongase activity"/>
    <property type="evidence" value="ECO:0007669"/>
    <property type="project" value="InterPro"/>
</dbReference>
<keyword evidence="4 10" id="KW-0812">Transmembrane</keyword>
<keyword evidence="5 10" id="KW-0276">Fatty acid metabolism</keyword>
<dbReference type="InterPro" id="IPR002076">
    <property type="entry name" value="ELO_fam"/>
</dbReference>
<proteinExistence type="inferred from homology"/>
<dbReference type="GO" id="GO:0034625">
    <property type="term" value="P:fatty acid elongation, monounsaturated fatty acid"/>
    <property type="evidence" value="ECO:0007669"/>
    <property type="project" value="TreeGrafter"/>
</dbReference>
<evidence type="ECO:0000256" key="8">
    <source>
        <dbReference type="ARBA" id="ARBA00023136"/>
    </source>
</evidence>
<dbReference type="GO" id="GO:0042761">
    <property type="term" value="P:very long-chain fatty acid biosynthetic process"/>
    <property type="evidence" value="ECO:0007669"/>
    <property type="project" value="TreeGrafter"/>
</dbReference>
<feature type="transmembrane region" description="Helical" evidence="10">
    <location>
        <begin position="48"/>
        <end position="67"/>
    </location>
</feature>
<feature type="transmembrane region" description="Helical" evidence="10">
    <location>
        <begin position="119"/>
        <end position="138"/>
    </location>
</feature>
<dbReference type="EC" id="2.3.1.-" evidence="10"/>
<evidence type="ECO:0000256" key="10">
    <source>
        <dbReference type="RuleBase" id="RU361115"/>
    </source>
</evidence>
<gene>
    <name evidence="11" type="ORF">RFI_22761</name>
</gene>
<evidence type="ECO:0000256" key="9">
    <source>
        <dbReference type="ARBA" id="ARBA00023160"/>
    </source>
</evidence>
<evidence type="ECO:0000256" key="3">
    <source>
        <dbReference type="ARBA" id="ARBA00022679"/>
    </source>
</evidence>
<comment type="similarity">
    <text evidence="10">Belongs to the ELO family.</text>
</comment>